<dbReference type="GO" id="GO:0016762">
    <property type="term" value="F:xyloglucan:xyloglucosyl transferase activity"/>
    <property type="evidence" value="ECO:0007669"/>
    <property type="project" value="InterPro"/>
</dbReference>
<dbReference type="Gene3D" id="2.60.120.200">
    <property type="match status" value="1"/>
</dbReference>
<dbReference type="GO" id="GO:0044042">
    <property type="term" value="P:glucan metabolic process"/>
    <property type="evidence" value="ECO:0007669"/>
    <property type="project" value="InterPro"/>
</dbReference>
<evidence type="ECO:0000313" key="2">
    <source>
        <dbReference type="EMBL" id="CAH2042896.1"/>
    </source>
</evidence>
<dbReference type="Pfam" id="PF06955">
    <property type="entry name" value="XET_C"/>
    <property type="match status" value="1"/>
</dbReference>
<evidence type="ECO:0000259" key="1">
    <source>
        <dbReference type="Pfam" id="PF06955"/>
    </source>
</evidence>
<dbReference type="GO" id="GO:0004553">
    <property type="term" value="F:hydrolase activity, hydrolyzing O-glycosyl compounds"/>
    <property type="evidence" value="ECO:0007669"/>
    <property type="project" value="InterPro"/>
</dbReference>
<dbReference type="AlphaFoldDB" id="A0AAU9RHD9"/>
<dbReference type="InterPro" id="IPR010713">
    <property type="entry name" value="XET_C"/>
</dbReference>
<accession>A0AAU9RHD9</accession>
<reference evidence="2 3" key="1">
    <citation type="submission" date="2022-03" db="EMBL/GenBank/DDBJ databases">
        <authorList>
            <person name="Nunn A."/>
            <person name="Chopra R."/>
            <person name="Nunn A."/>
            <person name="Contreras Garrido A."/>
        </authorList>
    </citation>
    <scope>NUCLEOTIDE SEQUENCE [LARGE SCALE GENOMIC DNA]</scope>
</reference>
<organism evidence="2 3">
    <name type="scientific">Thlaspi arvense</name>
    <name type="common">Field penny-cress</name>
    <dbReference type="NCBI Taxonomy" id="13288"/>
    <lineage>
        <taxon>Eukaryota</taxon>
        <taxon>Viridiplantae</taxon>
        <taxon>Streptophyta</taxon>
        <taxon>Embryophyta</taxon>
        <taxon>Tracheophyta</taxon>
        <taxon>Spermatophyta</taxon>
        <taxon>Magnoliopsida</taxon>
        <taxon>eudicotyledons</taxon>
        <taxon>Gunneridae</taxon>
        <taxon>Pentapetalae</taxon>
        <taxon>rosids</taxon>
        <taxon>malvids</taxon>
        <taxon>Brassicales</taxon>
        <taxon>Brassicaceae</taxon>
        <taxon>Thlaspideae</taxon>
        <taxon>Thlaspi</taxon>
    </lineage>
</organism>
<comment type="caution">
    <text evidence="2">The sequence shown here is derived from an EMBL/GenBank/DDBJ whole genome shotgun (WGS) entry which is preliminary data.</text>
</comment>
<dbReference type="Proteomes" id="UP000836841">
    <property type="component" value="Unassembled WGS sequence"/>
</dbReference>
<gene>
    <name evidence="2" type="ORF">TAV2_LOCUS4863</name>
</gene>
<dbReference type="SUPFAM" id="SSF49899">
    <property type="entry name" value="Concanavalin A-like lectins/glucanases"/>
    <property type="match status" value="1"/>
</dbReference>
<feature type="domain" description="Xyloglucan endo-transglycosylase C-terminal" evidence="1">
    <location>
        <begin position="54"/>
        <end position="93"/>
    </location>
</feature>
<proteinExistence type="predicted"/>
<keyword evidence="3" id="KW-1185">Reference proteome</keyword>
<dbReference type="EMBL" id="CAJVSB020000220">
    <property type="protein sequence ID" value="CAH2042896.1"/>
    <property type="molecule type" value="Genomic_DNA"/>
</dbReference>
<name>A0AAU9RHD9_THLAR</name>
<sequence length="95" mass="11470">MIFFIDNVRIRIHKNQEDFGVPYPKTRPIKVFSGPSIADDWAMQGRLPASFEPMQERLDERGKRRLRWVQKRYMIYNYCKDLKHFPEGLPRDCKP</sequence>
<evidence type="ECO:0000313" key="3">
    <source>
        <dbReference type="Proteomes" id="UP000836841"/>
    </source>
</evidence>
<dbReference type="PANTHER" id="PTHR31062">
    <property type="entry name" value="XYLOGLUCAN ENDOTRANSGLUCOSYLASE/HYDROLASE PROTEIN 8-RELATED"/>
    <property type="match status" value="1"/>
</dbReference>
<dbReference type="InterPro" id="IPR044791">
    <property type="entry name" value="Beta-glucanase/XTH"/>
</dbReference>
<protein>
    <recommendedName>
        <fullName evidence="1">Xyloglucan endo-transglycosylase C-terminal domain-containing protein</fullName>
    </recommendedName>
</protein>
<dbReference type="GO" id="GO:0048046">
    <property type="term" value="C:apoplast"/>
    <property type="evidence" value="ECO:0007669"/>
    <property type="project" value="InterPro"/>
</dbReference>
<dbReference type="InterPro" id="IPR013320">
    <property type="entry name" value="ConA-like_dom_sf"/>
</dbReference>